<evidence type="ECO:0000313" key="11">
    <source>
        <dbReference type="Proteomes" id="UP001551675"/>
    </source>
</evidence>
<dbReference type="InterPro" id="IPR013738">
    <property type="entry name" value="Beta_galactosidase_Trimer"/>
</dbReference>
<evidence type="ECO:0000256" key="2">
    <source>
        <dbReference type="ARBA" id="ARBA00005940"/>
    </source>
</evidence>
<evidence type="ECO:0000259" key="8">
    <source>
        <dbReference type="Pfam" id="PF08532"/>
    </source>
</evidence>
<evidence type="ECO:0000256" key="1">
    <source>
        <dbReference type="ARBA" id="ARBA00001412"/>
    </source>
</evidence>
<accession>A0ABV3G820</accession>
<dbReference type="RefSeq" id="WP_358129655.1">
    <property type="nucleotide sequence ID" value="NZ_JBFALK010000002.1"/>
</dbReference>
<dbReference type="InterPro" id="IPR029062">
    <property type="entry name" value="Class_I_gatase-like"/>
</dbReference>
<comment type="similarity">
    <text evidence="2 6">Belongs to the glycosyl hydrolase 42 family.</text>
</comment>
<evidence type="ECO:0000256" key="3">
    <source>
        <dbReference type="ARBA" id="ARBA00012756"/>
    </source>
</evidence>
<dbReference type="Gene3D" id="3.40.50.880">
    <property type="match status" value="1"/>
</dbReference>
<dbReference type="PANTHER" id="PTHR36447:SF1">
    <property type="entry name" value="BETA-GALACTOSIDASE GANA"/>
    <property type="match status" value="1"/>
</dbReference>
<name>A0ABV3G820_MICGL</name>
<dbReference type="SUPFAM" id="SSF51445">
    <property type="entry name" value="(Trans)glycosidases"/>
    <property type="match status" value="1"/>
</dbReference>
<sequence length="669" mass="72556">MAAWPGGTEGLRYGGDYNPEQWPEEVWHEDVALMRRAGVNMVTVGVFSWSRLEPAEGRYTFGWLDRVLDLLGDAGIAVNLATPTASPPPWFSLAHPDALTVTRDGVRLTHGSRDTYCVSAPPYREAAKRIAAALGERYGGHPALAMWHVHNEYGTGCHCDHAAAAFRSWLLERHGSLDALNDAWTTAFWSQHHSDWAQVTTPRATQYLPNPAQVLDFRRFLSDEMLGCYREQRDVLRAFTPDVPITTNYVLGGWVPVDHWKWSAEADLVAIDHYPSEPGIAAAEQTAFAADLARSWAGGRPWLLMEQAAGVVYTARRMAAKAPGEIARHSLQHVARGSGGAMFFQWRASRGGAELWHHGMVPHAGPDSRVFREVAELGDTLSRIPAPPPAGRVVEADVAILWDDEAWWALQSPGLPSAELDYLDAVRQAHRVLWRQGITADFAHPSHDISGYRVVLVPSLYLITDADAANLRSYVERGGTLVVSFFCGVADEHTRVRLGGHPGAFRELLGVRVEEFQPLAEPVPLAATAFGVSPAFDRAAAPGQALATPMIPAFTATVWSEVVHLEGADAVAVYPGGGPAITRNLHGAGAAWYLSTRLDDDGYTRLLAAAGLSGTDTPGVELVRRADLVFAINHTSAEQPVPVHGRDLVTDAPVTGTLGPGAFAVVRAD</sequence>
<dbReference type="InterPro" id="IPR003476">
    <property type="entry name" value="Glyco_hydro_42"/>
</dbReference>
<keyword evidence="5 6" id="KW-0326">Glycosidase</keyword>
<feature type="domain" description="Beta-galactosidase trimerisation" evidence="8">
    <location>
        <begin position="396"/>
        <end position="609"/>
    </location>
</feature>
<dbReference type="InterPro" id="IPR013529">
    <property type="entry name" value="Glyco_hydro_42_N"/>
</dbReference>
<feature type="domain" description="Glycoside hydrolase family 42 N-terminal" evidence="7">
    <location>
        <begin position="16"/>
        <end position="383"/>
    </location>
</feature>
<keyword evidence="11" id="KW-1185">Reference proteome</keyword>
<keyword evidence="4 6" id="KW-0378">Hydrolase</keyword>
<evidence type="ECO:0000256" key="4">
    <source>
        <dbReference type="ARBA" id="ARBA00022801"/>
    </source>
</evidence>
<gene>
    <name evidence="10" type="ORF">AB0I59_03655</name>
</gene>
<protein>
    <recommendedName>
        <fullName evidence="3 6">Beta-galactosidase</fullName>
        <shortName evidence="6">Beta-gal</shortName>
        <ecNumber evidence="3 6">3.2.1.23</ecNumber>
    </recommendedName>
</protein>
<dbReference type="SUPFAM" id="SSF52317">
    <property type="entry name" value="Class I glutamine amidotransferase-like"/>
    <property type="match status" value="1"/>
</dbReference>
<evidence type="ECO:0000259" key="7">
    <source>
        <dbReference type="Pfam" id="PF02449"/>
    </source>
</evidence>
<dbReference type="Pfam" id="PF08533">
    <property type="entry name" value="Glyco_hydro_42C"/>
    <property type="match status" value="1"/>
</dbReference>
<comment type="catalytic activity">
    <reaction evidence="1 6">
        <text>Hydrolysis of terminal non-reducing beta-D-galactose residues in beta-D-galactosides.</text>
        <dbReference type="EC" id="3.2.1.23"/>
    </reaction>
</comment>
<dbReference type="Pfam" id="PF02449">
    <property type="entry name" value="Glyco_hydro_42"/>
    <property type="match status" value="1"/>
</dbReference>
<dbReference type="EMBL" id="JBFALK010000002">
    <property type="protein sequence ID" value="MEV0967706.1"/>
    <property type="molecule type" value="Genomic_DNA"/>
</dbReference>
<dbReference type="EC" id="3.2.1.23" evidence="3 6"/>
<dbReference type="Proteomes" id="UP001551675">
    <property type="component" value="Unassembled WGS sequence"/>
</dbReference>
<comment type="caution">
    <text evidence="10">The sequence shown here is derived from an EMBL/GenBank/DDBJ whole genome shotgun (WGS) entry which is preliminary data.</text>
</comment>
<evidence type="ECO:0000256" key="5">
    <source>
        <dbReference type="ARBA" id="ARBA00023295"/>
    </source>
</evidence>
<reference evidence="10 11" key="1">
    <citation type="submission" date="2024-06" db="EMBL/GenBank/DDBJ databases">
        <title>The Natural Products Discovery Center: Release of the First 8490 Sequenced Strains for Exploring Actinobacteria Biosynthetic Diversity.</title>
        <authorList>
            <person name="Kalkreuter E."/>
            <person name="Kautsar S.A."/>
            <person name="Yang D."/>
            <person name="Bader C.D."/>
            <person name="Teijaro C.N."/>
            <person name="Fluegel L."/>
            <person name="Davis C.M."/>
            <person name="Simpson J.R."/>
            <person name="Lauterbach L."/>
            <person name="Steele A.D."/>
            <person name="Gui C."/>
            <person name="Meng S."/>
            <person name="Li G."/>
            <person name="Viehrig K."/>
            <person name="Ye F."/>
            <person name="Su P."/>
            <person name="Kiefer A.F."/>
            <person name="Nichols A."/>
            <person name="Cepeda A.J."/>
            <person name="Yan W."/>
            <person name="Fan B."/>
            <person name="Jiang Y."/>
            <person name="Adhikari A."/>
            <person name="Zheng C.-J."/>
            <person name="Schuster L."/>
            <person name="Cowan T.M."/>
            <person name="Smanski M.J."/>
            <person name="Chevrette M.G."/>
            <person name="De Carvalho L.P.S."/>
            <person name="Shen B."/>
        </authorList>
    </citation>
    <scope>NUCLEOTIDE SEQUENCE [LARGE SCALE GENOMIC DNA]</scope>
    <source>
        <strain evidence="10 11">NPDC050100</strain>
    </source>
</reference>
<dbReference type="InterPro" id="IPR013739">
    <property type="entry name" value="Beta_galactosidase_C"/>
</dbReference>
<dbReference type="CDD" id="cd03143">
    <property type="entry name" value="A4_beta-galactosidase_middle_domain"/>
    <property type="match status" value="1"/>
</dbReference>
<dbReference type="Pfam" id="PF08532">
    <property type="entry name" value="Glyco_hydro_42M"/>
    <property type="match status" value="1"/>
</dbReference>
<proteinExistence type="inferred from homology"/>
<organism evidence="10 11">
    <name type="scientific">Microtetraspora glauca</name>
    <dbReference type="NCBI Taxonomy" id="1996"/>
    <lineage>
        <taxon>Bacteria</taxon>
        <taxon>Bacillati</taxon>
        <taxon>Actinomycetota</taxon>
        <taxon>Actinomycetes</taxon>
        <taxon>Streptosporangiales</taxon>
        <taxon>Streptosporangiaceae</taxon>
        <taxon>Microtetraspora</taxon>
    </lineage>
</organism>
<feature type="domain" description="Beta-galactosidase C-terminal" evidence="9">
    <location>
        <begin position="619"/>
        <end position="667"/>
    </location>
</feature>
<dbReference type="PIRSF" id="PIRSF001084">
    <property type="entry name" value="B-galactosidase"/>
    <property type="match status" value="1"/>
</dbReference>
<evidence type="ECO:0000256" key="6">
    <source>
        <dbReference type="PIRNR" id="PIRNR001084"/>
    </source>
</evidence>
<dbReference type="Gene3D" id="3.20.20.80">
    <property type="entry name" value="Glycosidases"/>
    <property type="match status" value="1"/>
</dbReference>
<dbReference type="Gene3D" id="2.60.40.1180">
    <property type="entry name" value="Golgi alpha-mannosidase II"/>
    <property type="match status" value="1"/>
</dbReference>
<evidence type="ECO:0000313" key="10">
    <source>
        <dbReference type="EMBL" id="MEV0967706.1"/>
    </source>
</evidence>
<dbReference type="InterPro" id="IPR013780">
    <property type="entry name" value="Glyco_hydro_b"/>
</dbReference>
<dbReference type="PANTHER" id="PTHR36447">
    <property type="entry name" value="BETA-GALACTOSIDASE GANA"/>
    <property type="match status" value="1"/>
</dbReference>
<evidence type="ECO:0000259" key="9">
    <source>
        <dbReference type="Pfam" id="PF08533"/>
    </source>
</evidence>
<dbReference type="InterPro" id="IPR017853">
    <property type="entry name" value="GH"/>
</dbReference>